<evidence type="ECO:0000256" key="2">
    <source>
        <dbReference type="PROSITE-ProRule" id="PRU00497"/>
    </source>
</evidence>
<reference evidence="6 7" key="1">
    <citation type="submission" date="2018-04" db="EMBL/GenBank/DDBJ databases">
        <authorList>
            <person name="Zhang X."/>
            <person name="Yuan J."/>
            <person name="Li F."/>
            <person name="Xiang J."/>
        </authorList>
    </citation>
    <scope>NUCLEOTIDE SEQUENCE [LARGE SCALE GENOMIC DNA]</scope>
    <source>
        <tissue evidence="6">Muscle</tissue>
    </source>
</reference>
<keyword evidence="3" id="KW-0175">Coiled coil</keyword>
<evidence type="ECO:0000313" key="6">
    <source>
        <dbReference type="EMBL" id="ROT62772.1"/>
    </source>
</evidence>
<dbReference type="AlphaFoldDB" id="A0A423SF01"/>
<dbReference type="EMBL" id="QCYY01003553">
    <property type="protein sequence ID" value="ROT62772.1"/>
    <property type="molecule type" value="Genomic_DNA"/>
</dbReference>
<evidence type="ECO:0000256" key="4">
    <source>
        <dbReference type="SAM" id="MobiDB-lite"/>
    </source>
</evidence>
<keyword evidence="1 2" id="KW-0193">Cuticle</keyword>
<comment type="caution">
    <text evidence="6">The sequence shown here is derived from an EMBL/GenBank/DDBJ whole genome shotgun (WGS) entry which is preliminary data.</text>
</comment>
<evidence type="ECO:0000313" key="7">
    <source>
        <dbReference type="Proteomes" id="UP000283509"/>
    </source>
</evidence>
<gene>
    <name evidence="6" type="ORF">C7M84_019355</name>
</gene>
<dbReference type="GO" id="GO:0042302">
    <property type="term" value="F:structural constituent of cuticle"/>
    <property type="evidence" value="ECO:0007669"/>
    <property type="project" value="UniProtKB-UniRule"/>
</dbReference>
<accession>A0A423SF01</accession>
<dbReference type="Pfam" id="PF00379">
    <property type="entry name" value="Chitin_bind_4"/>
    <property type="match status" value="1"/>
</dbReference>
<sequence>MMNSPFLFQAVVVLVALLGAVASGQEVDLDLSRGPADADSSIQLDSRGGVATFQGAFPKEGLLAVHERLAESYENEAEEARRIFDETQEPVEQVAPYQWAYEVHAASTGDQKSQVERREEDGVVRGSYSLVEPDGSRRTVTYVAHPEEGFQATVETEPSAQGLSLQNPVSDASQNSFQVAPTQQQGYSVSQYHGGNRHLGHLQQINNRQLQLGNQRQFPNLFQQQQFNNQHQRLQQLQGFGKQELIYNAQQQQNYGRLHLQSSRQPQFINQYGNQGQGQFNNQNQYALQQQRFRQQQQLLNQQRLQQQQFLNQQRLQQQQQFLNQQRLQQQQQFLSQQRLQQQQQYNQQLQQQYERRRSQIIKLQPKVGTLPPIFGHQRQHGGHQQHFTQQQQQYFTQQQPFTGQQPRFRSHQAAASSSTQSEVALQGSSTGPVEYAVVPVTLHRINQ</sequence>
<evidence type="ECO:0000256" key="1">
    <source>
        <dbReference type="ARBA" id="ARBA00022460"/>
    </source>
</evidence>
<feature type="coiled-coil region" evidence="3">
    <location>
        <begin position="313"/>
        <end position="360"/>
    </location>
</feature>
<keyword evidence="5" id="KW-0732">Signal</keyword>
<feature type="chain" id="PRO_5019564157" evidence="5">
    <location>
        <begin position="25"/>
        <end position="448"/>
    </location>
</feature>
<dbReference type="PANTHER" id="PTHR12236:SF86">
    <property type="entry name" value="CCP84AC-RELATED"/>
    <property type="match status" value="1"/>
</dbReference>
<dbReference type="PRINTS" id="PR00947">
    <property type="entry name" value="CUTICLE"/>
</dbReference>
<dbReference type="GO" id="GO:0005615">
    <property type="term" value="C:extracellular space"/>
    <property type="evidence" value="ECO:0007669"/>
    <property type="project" value="TreeGrafter"/>
</dbReference>
<dbReference type="InterPro" id="IPR000618">
    <property type="entry name" value="Insect_cuticle"/>
</dbReference>
<feature type="region of interest" description="Disordered" evidence="4">
    <location>
        <begin position="403"/>
        <end position="429"/>
    </location>
</feature>
<feature type="compositionally biased region" description="Polar residues" evidence="4">
    <location>
        <begin position="420"/>
        <end position="429"/>
    </location>
</feature>
<protein>
    <submittedName>
        <fullName evidence="6">Uncharacterized protein</fullName>
    </submittedName>
</protein>
<proteinExistence type="predicted"/>
<dbReference type="PROSITE" id="PS51155">
    <property type="entry name" value="CHIT_BIND_RR_2"/>
    <property type="match status" value="1"/>
</dbReference>
<dbReference type="InterPro" id="IPR051217">
    <property type="entry name" value="Insect_Cuticle_Struc_Prot"/>
</dbReference>
<feature type="signal peptide" evidence="5">
    <location>
        <begin position="1"/>
        <end position="24"/>
    </location>
</feature>
<organism evidence="6 7">
    <name type="scientific">Penaeus vannamei</name>
    <name type="common">Whiteleg shrimp</name>
    <name type="synonym">Litopenaeus vannamei</name>
    <dbReference type="NCBI Taxonomy" id="6689"/>
    <lineage>
        <taxon>Eukaryota</taxon>
        <taxon>Metazoa</taxon>
        <taxon>Ecdysozoa</taxon>
        <taxon>Arthropoda</taxon>
        <taxon>Crustacea</taxon>
        <taxon>Multicrustacea</taxon>
        <taxon>Malacostraca</taxon>
        <taxon>Eumalacostraca</taxon>
        <taxon>Eucarida</taxon>
        <taxon>Decapoda</taxon>
        <taxon>Dendrobranchiata</taxon>
        <taxon>Penaeoidea</taxon>
        <taxon>Penaeidae</taxon>
        <taxon>Penaeus</taxon>
    </lineage>
</organism>
<keyword evidence="7" id="KW-1185">Reference proteome</keyword>
<evidence type="ECO:0000256" key="3">
    <source>
        <dbReference type="SAM" id="Coils"/>
    </source>
</evidence>
<evidence type="ECO:0000256" key="5">
    <source>
        <dbReference type="SAM" id="SignalP"/>
    </source>
</evidence>
<dbReference type="OrthoDB" id="10071059at2759"/>
<name>A0A423SF01_PENVA</name>
<dbReference type="Proteomes" id="UP000283509">
    <property type="component" value="Unassembled WGS sequence"/>
</dbReference>
<dbReference type="PANTHER" id="PTHR12236">
    <property type="entry name" value="STRUCTURAL CONTITUENT OF CUTICLE"/>
    <property type="match status" value="1"/>
</dbReference>
<reference evidence="6 7" key="2">
    <citation type="submission" date="2019-01" db="EMBL/GenBank/DDBJ databases">
        <title>The decoding of complex shrimp genome reveals the adaptation for benthos swimmer, frequently molting mechanism and breeding impact on genome.</title>
        <authorList>
            <person name="Sun Y."/>
            <person name="Gao Y."/>
            <person name="Yu Y."/>
        </authorList>
    </citation>
    <scope>NUCLEOTIDE SEQUENCE [LARGE SCALE GENOMIC DNA]</scope>
    <source>
        <tissue evidence="6">Muscle</tissue>
    </source>
</reference>
<dbReference type="GO" id="GO:0031012">
    <property type="term" value="C:extracellular matrix"/>
    <property type="evidence" value="ECO:0007669"/>
    <property type="project" value="TreeGrafter"/>
</dbReference>